<dbReference type="InterPro" id="IPR029021">
    <property type="entry name" value="Prot-tyrosine_phosphatase-like"/>
</dbReference>
<dbReference type="InterPro" id="IPR000387">
    <property type="entry name" value="Tyr_Pase_dom"/>
</dbReference>
<reference evidence="2 3" key="1">
    <citation type="submission" date="2020-10" db="EMBL/GenBank/DDBJ databases">
        <title>Janibacter indicus TT2 genome sequence.</title>
        <authorList>
            <person name="Lee K."/>
            <person name="Ganzorig M."/>
        </authorList>
    </citation>
    <scope>NUCLEOTIDE SEQUENCE [LARGE SCALE GENOMIC DNA]</scope>
    <source>
        <strain evidence="2 3">TT2</strain>
    </source>
</reference>
<sequence>MTRARLGDANAHWLTDQLAVGGELNAFDEDLADDQLRSLVAAGITHVVDLRAPREGMSTWPESSRFEVLRAGTHDDGSTKPAGWFASFVPWALAALDDPSHRLLVHCATGSNRGPSGAFAILLMLGWTPDDALRAIQTQRPYAQIQYAEDACLWVHSVTATPLTQRSEDYAAITRWRTHSRAR</sequence>
<protein>
    <recommendedName>
        <fullName evidence="1">Tyrosine specific protein phosphatases domain-containing protein</fullName>
    </recommendedName>
</protein>
<dbReference type="Proteomes" id="UP000593998">
    <property type="component" value="Chromosome"/>
</dbReference>
<organism evidence="2 3">
    <name type="scientific">Janibacter indicus</name>
    <dbReference type="NCBI Taxonomy" id="857417"/>
    <lineage>
        <taxon>Bacteria</taxon>
        <taxon>Bacillati</taxon>
        <taxon>Actinomycetota</taxon>
        <taxon>Actinomycetes</taxon>
        <taxon>Micrococcales</taxon>
        <taxon>Intrasporangiaceae</taxon>
        <taxon>Janibacter</taxon>
    </lineage>
</organism>
<dbReference type="Gene3D" id="3.90.190.10">
    <property type="entry name" value="Protein tyrosine phosphatase superfamily"/>
    <property type="match status" value="1"/>
</dbReference>
<accession>A0A7L9J339</accession>
<dbReference type="AlphaFoldDB" id="A0A7L9J339"/>
<dbReference type="RefSeq" id="WP_192911858.1">
    <property type="nucleotide sequence ID" value="NZ_CP062789.1"/>
</dbReference>
<evidence type="ECO:0000313" key="2">
    <source>
        <dbReference type="EMBL" id="QOK23978.1"/>
    </source>
</evidence>
<feature type="domain" description="Tyrosine specific protein phosphatases" evidence="1">
    <location>
        <begin position="86"/>
        <end position="141"/>
    </location>
</feature>
<dbReference type="PROSITE" id="PS50056">
    <property type="entry name" value="TYR_PHOSPHATASE_2"/>
    <property type="match status" value="1"/>
</dbReference>
<proteinExistence type="predicted"/>
<dbReference type="SUPFAM" id="SSF52799">
    <property type="entry name" value="(Phosphotyrosine protein) phosphatases II"/>
    <property type="match status" value="1"/>
</dbReference>
<evidence type="ECO:0000313" key="3">
    <source>
        <dbReference type="Proteomes" id="UP000593998"/>
    </source>
</evidence>
<name>A0A7L9J339_9MICO</name>
<evidence type="ECO:0000259" key="1">
    <source>
        <dbReference type="PROSITE" id="PS50056"/>
    </source>
</evidence>
<dbReference type="EMBL" id="CP062789">
    <property type="protein sequence ID" value="QOK23978.1"/>
    <property type="molecule type" value="Genomic_DNA"/>
</dbReference>
<gene>
    <name evidence="2" type="ORF">IGS73_06275</name>
</gene>